<keyword evidence="3" id="KW-1185">Reference proteome</keyword>
<accession>A0A239KK29</accession>
<dbReference type="InterPro" id="IPR011250">
    <property type="entry name" value="OMP/PagP_B-barrel"/>
</dbReference>
<evidence type="ECO:0000313" key="3">
    <source>
        <dbReference type="Proteomes" id="UP000198393"/>
    </source>
</evidence>
<proteinExistence type="predicted"/>
<dbReference type="OrthoDB" id="1161695at2"/>
<dbReference type="AlphaFoldDB" id="A0A239KK29"/>
<evidence type="ECO:0000313" key="2">
    <source>
        <dbReference type="EMBL" id="SNT18726.1"/>
    </source>
</evidence>
<protein>
    <submittedName>
        <fullName evidence="2">Uncharacterized protein</fullName>
    </submittedName>
</protein>
<sequence length="177" mass="18676">MKRILLSFCSIIFFVSQLSAQFNLELGFSFNSPTSGFSDVYEIGAGAYLEPGYALNDNLNLGLQIGANGFAGSDIGSTSGKVDATVVVPVLAKGTYSFLDSRVSPYLGFGTGMYFAKVATFSESALGGSERSEENISEFGIAPSFGVNIGRTNLGVAYHSAGDITFLQFILGVKIID</sequence>
<dbReference type="EMBL" id="FZPD01000004">
    <property type="protein sequence ID" value="SNT18726.1"/>
    <property type="molecule type" value="Genomic_DNA"/>
</dbReference>
<evidence type="ECO:0000256" key="1">
    <source>
        <dbReference type="SAM" id="SignalP"/>
    </source>
</evidence>
<dbReference type="Gene3D" id="2.40.160.20">
    <property type="match status" value="1"/>
</dbReference>
<keyword evidence="1" id="KW-0732">Signal</keyword>
<dbReference type="RefSeq" id="WP_089357417.1">
    <property type="nucleotide sequence ID" value="NZ_FZPD01000004.1"/>
</dbReference>
<organism evidence="2 3">
    <name type="scientific">Ekhidna lutea</name>
    <dbReference type="NCBI Taxonomy" id="447679"/>
    <lineage>
        <taxon>Bacteria</taxon>
        <taxon>Pseudomonadati</taxon>
        <taxon>Bacteroidota</taxon>
        <taxon>Cytophagia</taxon>
        <taxon>Cytophagales</taxon>
        <taxon>Reichenbachiellaceae</taxon>
        <taxon>Ekhidna</taxon>
    </lineage>
</organism>
<name>A0A239KK29_EKHLU</name>
<reference evidence="2 3" key="1">
    <citation type="submission" date="2017-06" db="EMBL/GenBank/DDBJ databases">
        <authorList>
            <person name="Kim H.J."/>
            <person name="Triplett B.A."/>
        </authorList>
    </citation>
    <scope>NUCLEOTIDE SEQUENCE [LARGE SCALE GENOMIC DNA]</scope>
    <source>
        <strain evidence="2 3">DSM 19307</strain>
    </source>
</reference>
<feature type="chain" id="PRO_5011969420" evidence="1">
    <location>
        <begin position="21"/>
        <end position="177"/>
    </location>
</feature>
<dbReference type="Proteomes" id="UP000198393">
    <property type="component" value="Unassembled WGS sequence"/>
</dbReference>
<gene>
    <name evidence="2" type="ORF">SAMN05421640_2733</name>
</gene>
<dbReference type="SUPFAM" id="SSF56925">
    <property type="entry name" value="OMPA-like"/>
    <property type="match status" value="1"/>
</dbReference>
<feature type="signal peptide" evidence="1">
    <location>
        <begin position="1"/>
        <end position="20"/>
    </location>
</feature>